<dbReference type="InterPro" id="IPR036452">
    <property type="entry name" value="Ribo_hydro-like"/>
</dbReference>
<protein>
    <submittedName>
        <fullName evidence="4">DUF1593 domain-containing protein</fullName>
    </submittedName>
</protein>
<dbReference type="Pfam" id="PF21027">
    <property type="entry name" value="Sde0182_C"/>
    <property type="match status" value="1"/>
</dbReference>
<feature type="signal peptide" evidence="1">
    <location>
        <begin position="1"/>
        <end position="21"/>
    </location>
</feature>
<dbReference type="Gene3D" id="2.60.40.10">
    <property type="entry name" value="Immunoglobulins"/>
    <property type="match status" value="1"/>
</dbReference>
<dbReference type="InterPro" id="IPR011483">
    <property type="entry name" value="Sde182_NH-like"/>
</dbReference>
<evidence type="ECO:0000259" key="3">
    <source>
        <dbReference type="Pfam" id="PF21027"/>
    </source>
</evidence>
<keyword evidence="1" id="KW-0732">Signal</keyword>
<evidence type="ECO:0000256" key="1">
    <source>
        <dbReference type="SAM" id="SignalP"/>
    </source>
</evidence>
<reference evidence="4" key="1">
    <citation type="journal article" date="2021" name="PeerJ">
        <title>Extensive microbial diversity within the chicken gut microbiome revealed by metagenomics and culture.</title>
        <authorList>
            <person name="Gilroy R."/>
            <person name="Ravi A."/>
            <person name="Getino M."/>
            <person name="Pursley I."/>
            <person name="Horton D.L."/>
            <person name="Alikhan N.F."/>
            <person name="Baker D."/>
            <person name="Gharbi K."/>
            <person name="Hall N."/>
            <person name="Watson M."/>
            <person name="Adriaenssens E.M."/>
            <person name="Foster-Nyarko E."/>
            <person name="Jarju S."/>
            <person name="Secka A."/>
            <person name="Antonio M."/>
            <person name="Oren A."/>
            <person name="Chaudhuri R.R."/>
            <person name="La Ragione R."/>
            <person name="Hildebrand F."/>
            <person name="Pallen M.J."/>
        </authorList>
    </citation>
    <scope>NUCLEOTIDE SEQUENCE</scope>
    <source>
        <strain evidence="4">ChiHecec3B27-8219</strain>
    </source>
</reference>
<dbReference type="EMBL" id="DXBE01000052">
    <property type="protein sequence ID" value="HIZ69633.1"/>
    <property type="molecule type" value="Genomic_DNA"/>
</dbReference>
<dbReference type="InterPro" id="IPR013783">
    <property type="entry name" value="Ig-like_fold"/>
</dbReference>
<gene>
    <name evidence="4" type="ORF">H9966_07125</name>
</gene>
<feature type="domain" description="Cellulose-binding Sde182 nucleoside hydrolase-like" evidence="2">
    <location>
        <begin position="31"/>
        <end position="273"/>
    </location>
</feature>
<evidence type="ECO:0000259" key="2">
    <source>
        <dbReference type="Pfam" id="PF07632"/>
    </source>
</evidence>
<dbReference type="Pfam" id="PF07632">
    <property type="entry name" value="Sde182_NH-like"/>
    <property type="match status" value="1"/>
</dbReference>
<comment type="caution">
    <text evidence="4">The sequence shown here is derived from an EMBL/GenBank/DDBJ whole genome shotgun (WGS) entry which is preliminary data.</text>
</comment>
<dbReference type="GO" id="GO:0016799">
    <property type="term" value="F:hydrolase activity, hydrolyzing N-glycosyl compounds"/>
    <property type="evidence" value="ECO:0007669"/>
    <property type="project" value="InterPro"/>
</dbReference>
<sequence length="447" mass="50189">MKKIVTVLSLFVPLLAQWALAQSLLPNEKNRVIVTTDLGGADPDDMQSMIHLLVCSNVYDIEGLISSQAWVTDPDRTGKVREVVECFGEVLPRLKKHDPGYPDLDYLRSIVKRGQAVSNMDGVGEGKDSPGSELIIAAVDKKGDNRPVWLTAWGGMNTIAQAIWKVKHIRGESELKRFLGKIRIYDILGQDDAGAWIAHNFPDILYIRNKHVYGWPPSDEWIKGHIQCHGSLGKVYPNRIWATEGDSPAFLYLYANGLNVPDSVDYGGWGGRFSKEKQSGLRGMDFIEKSGKDETQYDPYYMYVSAPEGVQAINKWQRHIWNDFEARMRWAATDRFEAANHHPVAIVNGERSLRCLYVDAKAGETLTFDASQSEDVDNDNLSYNWSVYAEPSTYKDKVAVKSGKLPLCHVAVPHDASGKTIHLILEVTDDGTPNLTAYKRIVLRVRR</sequence>
<dbReference type="InterPro" id="IPR048527">
    <property type="entry name" value="Sde182_C"/>
</dbReference>
<dbReference type="SUPFAM" id="SSF53590">
    <property type="entry name" value="Nucleoside hydrolase"/>
    <property type="match status" value="1"/>
</dbReference>
<dbReference type="AlphaFoldDB" id="A0A9D2FZ59"/>
<feature type="chain" id="PRO_5039128904" evidence="1">
    <location>
        <begin position="22"/>
        <end position="447"/>
    </location>
</feature>
<dbReference type="Gene3D" id="3.90.245.10">
    <property type="entry name" value="Ribonucleoside hydrolase-like"/>
    <property type="match status" value="1"/>
</dbReference>
<organism evidence="4 5">
    <name type="scientific">Candidatus Prevotella avicola</name>
    <dbReference type="NCBI Taxonomy" id="2838738"/>
    <lineage>
        <taxon>Bacteria</taxon>
        <taxon>Pseudomonadati</taxon>
        <taxon>Bacteroidota</taxon>
        <taxon>Bacteroidia</taxon>
        <taxon>Bacteroidales</taxon>
        <taxon>Prevotellaceae</taxon>
        <taxon>Prevotella</taxon>
    </lineage>
</organism>
<feature type="domain" description="Cellulose-binding Sde182 C-terminal" evidence="3">
    <location>
        <begin position="365"/>
        <end position="445"/>
    </location>
</feature>
<accession>A0A9D2FZ59</accession>
<proteinExistence type="predicted"/>
<name>A0A9D2FZ59_9BACT</name>
<evidence type="ECO:0000313" key="5">
    <source>
        <dbReference type="Proteomes" id="UP000824055"/>
    </source>
</evidence>
<reference evidence="4" key="2">
    <citation type="submission" date="2021-04" db="EMBL/GenBank/DDBJ databases">
        <authorList>
            <person name="Gilroy R."/>
        </authorList>
    </citation>
    <scope>NUCLEOTIDE SEQUENCE</scope>
    <source>
        <strain evidence="4">ChiHecec3B27-8219</strain>
    </source>
</reference>
<evidence type="ECO:0000313" key="4">
    <source>
        <dbReference type="EMBL" id="HIZ69633.1"/>
    </source>
</evidence>
<dbReference type="Proteomes" id="UP000824055">
    <property type="component" value="Unassembled WGS sequence"/>
</dbReference>